<comment type="caution">
    <text evidence="1">The sequence shown here is derived from an EMBL/GenBank/DDBJ whole genome shotgun (WGS) entry which is preliminary data.</text>
</comment>
<gene>
    <name evidence="1" type="ORF">TKK_005186</name>
</gene>
<sequence length="152" mass="16923">MSKTHAQRSQSGSGTATSELYLGIRTSIHVYVSVHILDISSLGRAATWISPQRASLPRFPKLSSAAAWLVLGGSSDSSCIEIYEARTSTSELQRYKRYRNKIVLQVKVIIQRKNLGKICLREKKATDTELRAFRATEFGSNSLSQKLDCKIC</sequence>
<evidence type="ECO:0000313" key="2">
    <source>
        <dbReference type="Proteomes" id="UP001627154"/>
    </source>
</evidence>
<protein>
    <submittedName>
        <fullName evidence="1">Uncharacterized protein</fullName>
    </submittedName>
</protein>
<name>A0ABD2X9N0_9HYME</name>
<proteinExistence type="predicted"/>
<dbReference type="Proteomes" id="UP001627154">
    <property type="component" value="Unassembled WGS sequence"/>
</dbReference>
<dbReference type="AlphaFoldDB" id="A0ABD2X9N0"/>
<reference evidence="1 2" key="1">
    <citation type="journal article" date="2024" name="bioRxiv">
        <title>A reference genome for Trichogramma kaykai: A tiny desert-dwelling parasitoid wasp with competing sex-ratio distorters.</title>
        <authorList>
            <person name="Culotta J."/>
            <person name="Lindsey A.R."/>
        </authorList>
    </citation>
    <scope>NUCLEOTIDE SEQUENCE [LARGE SCALE GENOMIC DNA]</scope>
    <source>
        <strain evidence="1 2">KSX58</strain>
    </source>
</reference>
<organism evidence="1 2">
    <name type="scientific">Trichogramma kaykai</name>
    <dbReference type="NCBI Taxonomy" id="54128"/>
    <lineage>
        <taxon>Eukaryota</taxon>
        <taxon>Metazoa</taxon>
        <taxon>Ecdysozoa</taxon>
        <taxon>Arthropoda</taxon>
        <taxon>Hexapoda</taxon>
        <taxon>Insecta</taxon>
        <taxon>Pterygota</taxon>
        <taxon>Neoptera</taxon>
        <taxon>Endopterygota</taxon>
        <taxon>Hymenoptera</taxon>
        <taxon>Apocrita</taxon>
        <taxon>Proctotrupomorpha</taxon>
        <taxon>Chalcidoidea</taxon>
        <taxon>Trichogrammatidae</taxon>
        <taxon>Trichogramma</taxon>
    </lineage>
</organism>
<keyword evidence="2" id="KW-1185">Reference proteome</keyword>
<dbReference type="EMBL" id="JBJJXI010000043">
    <property type="protein sequence ID" value="KAL3401839.1"/>
    <property type="molecule type" value="Genomic_DNA"/>
</dbReference>
<evidence type="ECO:0000313" key="1">
    <source>
        <dbReference type="EMBL" id="KAL3401839.1"/>
    </source>
</evidence>
<accession>A0ABD2X9N0</accession>